<dbReference type="Proteomes" id="UP000581408">
    <property type="component" value="Unassembled WGS sequence"/>
</dbReference>
<gene>
    <name evidence="2" type="ORF">HMC16_06800</name>
</gene>
<comment type="caution">
    <text evidence="2">The sequence shown here is derived from an EMBL/GenBank/DDBJ whole genome shotgun (WGS) entry which is preliminary data.</text>
</comment>
<dbReference type="RefSeq" id="WP_181194797.1">
    <property type="nucleotide sequence ID" value="NZ_JABFEE010000006.1"/>
</dbReference>
<protein>
    <submittedName>
        <fullName evidence="2">Uncharacterized protein</fullName>
    </submittedName>
</protein>
<proteinExistence type="predicted"/>
<reference evidence="2 3" key="1">
    <citation type="submission" date="2020-05" db="EMBL/GenBank/DDBJ databases">
        <title>Descriptions of Corynebacterium xxxx sp. nov., Corynebacterium yyyy sp. nov. and Corynebacterium zzzz sp. nov.</title>
        <authorList>
            <person name="Zhang G."/>
        </authorList>
    </citation>
    <scope>NUCLEOTIDE SEQUENCE [LARGE SCALE GENOMIC DNA]</scope>
    <source>
        <strain evidence="3">zg-915</strain>
    </source>
</reference>
<evidence type="ECO:0000313" key="3">
    <source>
        <dbReference type="Proteomes" id="UP000581408"/>
    </source>
</evidence>
<sequence>MTDQKPHYFEPRGAFGAAVPAQADGVNETLLAAFLDLVKDIRADRDRLLKELASVAREAASFKVSAESYRDKWDKEHQKVLLLEQAAEEEAAEPRPNPEARETDREKLDSSLAENKKLREKASAYAKQVKSLKEKLERKTKDWNEAVRSAHEEQSTIDELQKKFNGADADANEAARELDVALADVDKLQAELAEANDKVAVLEKHRAEADKKLAQQSLREVKTITRVVNGGDVDVEGVLRHLETARTHFEDDPDKCLRALNRAYTILTTPLKKEEEGGDRGDE</sequence>
<feature type="compositionally biased region" description="Basic and acidic residues" evidence="1">
    <location>
        <begin position="92"/>
        <end position="114"/>
    </location>
</feature>
<evidence type="ECO:0000256" key="1">
    <source>
        <dbReference type="SAM" id="MobiDB-lite"/>
    </source>
</evidence>
<organism evidence="2 3">
    <name type="scientific">Corynebacterium wankanglinii</name>
    <dbReference type="NCBI Taxonomy" id="2735136"/>
    <lineage>
        <taxon>Bacteria</taxon>
        <taxon>Bacillati</taxon>
        <taxon>Actinomycetota</taxon>
        <taxon>Actinomycetes</taxon>
        <taxon>Mycobacteriales</taxon>
        <taxon>Corynebacteriaceae</taxon>
        <taxon>Corynebacterium</taxon>
    </lineage>
</organism>
<feature type="region of interest" description="Disordered" evidence="1">
    <location>
        <begin position="85"/>
        <end position="114"/>
    </location>
</feature>
<dbReference type="EMBL" id="JABFEE010000006">
    <property type="protein sequence ID" value="MBA1835430.1"/>
    <property type="molecule type" value="Genomic_DNA"/>
</dbReference>
<accession>A0A838CLS3</accession>
<evidence type="ECO:0000313" key="2">
    <source>
        <dbReference type="EMBL" id="MBA1835430.1"/>
    </source>
</evidence>
<name>A0A838CLS3_9CORY</name>
<dbReference type="AlphaFoldDB" id="A0A838CLS3"/>